<evidence type="ECO:0000313" key="2">
    <source>
        <dbReference type="Proteomes" id="UP001060215"/>
    </source>
</evidence>
<name>A0ACC0HDA2_9ERIC</name>
<dbReference type="EMBL" id="CM045762">
    <property type="protein sequence ID" value="KAI8011324.1"/>
    <property type="molecule type" value="Genomic_DNA"/>
</dbReference>
<accession>A0ACC0HDA2</accession>
<keyword evidence="2" id="KW-1185">Reference proteome</keyword>
<comment type="caution">
    <text evidence="1">The sequence shown here is derived from an EMBL/GenBank/DDBJ whole genome shotgun (WGS) entry which is preliminary data.</text>
</comment>
<organism evidence="1 2">
    <name type="scientific">Camellia lanceoleosa</name>
    <dbReference type="NCBI Taxonomy" id="1840588"/>
    <lineage>
        <taxon>Eukaryota</taxon>
        <taxon>Viridiplantae</taxon>
        <taxon>Streptophyta</taxon>
        <taxon>Embryophyta</taxon>
        <taxon>Tracheophyta</taxon>
        <taxon>Spermatophyta</taxon>
        <taxon>Magnoliopsida</taxon>
        <taxon>eudicotyledons</taxon>
        <taxon>Gunneridae</taxon>
        <taxon>Pentapetalae</taxon>
        <taxon>asterids</taxon>
        <taxon>Ericales</taxon>
        <taxon>Theaceae</taxon>
        <taxon>Camellia</taxon>
    </lineage>
</organism>
<sequence length="138" mass="15690">MAVLSSIATPILAARLSTMMPLTKCKLRLLKLEQIKDYLFMKEEFVTNQERLKPQEKKTEEDRSKVDDLSGSSMNVNNLKELIDENHAIMLSSVAFSLKLAGDDEARNSSFDRLCHHRLCPLHDLFKSVVMKVVVRVG</sequence>
<proteinExistence type="predicted"/>
<gene>
    <name evidence="1" type="ORF">LOK49_LG06G02735</name>
</gene>
<protein>
    <submittedName>
        <fullName evidence="1">Uncharacterized protein</fullName>
    </submittedName>
</protein>
<evidence type="ECO:0000313" key="1">
    <source>
        <dbReference type="EMBL" id="KAI8011324.1"/>
    </source>
</evidence>
<reference evidence="1 2" key="1">
    <citation type="journal article" date="2022" name="Plant J.">
        <title>Chromosome-level genome of Camellia lanceoleosa provides a valuable resource for understanding genome evolution and self-incompatibility.</title>
        <authorList>
            <person name="Gong W."/>
            <person name="Xiao S."/>
            <person name="Wang L."/>
            <person name="Liao Z."/>
            <person name="Chang Y."/>
            <person name="Mo W."/>
            <person name="Hu G."/>
            <person name="Li W."/>
            <person name="Zhao G."/>
            <person name="Zhu H."/>
            <person name="Hu X."/>
            <person name="Ji K."/>
            <person name="Xiang X."/>
            <person name="Song Q."/>
            <person name="Yuan D."/>
            <person name="Jin S."/>
            <person name="Zhang L."/>
        </authorList>
    </citation>
    <scope>NUCLEOTIDE SEQUENCE [LARGE SCALE GENOMIC DNA]</scope>
    <source>
        <strain evidence="1">SQ_2022a</strain>
    </source>
</reference>
<dbReference type="Proteomes" id="UP001060215">
    <property type="component" value="Chromosome 5"/>
</dbReference>